<dbReference type="Proteomes" id="UP000006002">
    <property type="component" value="Unassembled WGS sequence"/>
</dbReference>
<proteinExistence type="predicted"/>
<dbReference type="AlphaFoldDB" id="A5ZY75"/>
<protein>
    <submittedName>
        <fullName evidence="1">Uncharacterized protein</fullName>
    </submittedName>
</protein>
<evidence type="ECO:0000313" key="1">
    <source>
        <dbReference type="EMBL" id="EDM85453.1"/>
    </source>
</evidence>
<dbReference type="SUPFAM" id="SSF56796">
    <property type="entry name" value="Dehydroquinate synthase-like"/>
    <property type="match status" value="1"/>
</dbReference>
<gene>
    <name evidence="1" type="ORF">RUMOBE_03983</name>
</gene>
<sequence length="73" mass="8296">MNPMRSQKENTGTAPVTVKKALVLISQGGYKRIGKMIEDSFAENNCELVFDYFNGECSTNEINRLLKVVRQRL</sequence>
<dbReference type="HOGENOM" id="CLU_2697233_0_0_9"/>
<dbReference type="Gene3D" id="3.40.50.1970">
    <property type="match status" value="1"/>
</dbReference>
<name>A5ZY75_9FIRM</name>
<dbReference type="eggNOG" id="COG0371">
    <property type="taxonomic scope" value="Bacteria"/>
</dbReference>
<comment type="caution">
    <text evidence="1">The sequence shown here is derived from an EMBL/GenBank/DDBJ whole genome shotgun (WGS) entry which is preliminary data.</text>
</comment>
<reference evidence="1 2" key="2">
    <citation type="submission" date="2007-04" db="EMBL/GenBank/DDBJ databases">
        <title>Draft genome sequence of Ruminococcus obeum (ATCC 29174).</title>
        <authorList>
            <person name="Sudarsanam P."/>
            <person name="Ley R."/>
            <person name="Guruge J."/>
            <person name="Turnbaugh P.J."/>
            <person name="Mahowald M."/>
            <person name="Liep D."/>
            <person name="Gordon J."/>
        </authorList>
    </citation>
    <scope>NUCLEOTIDE SEQUENCE [LARGE SCALE GENOMIC DNA]</scope>
    <source>
        <strain evidence="1 2">ATCC 29174</strain>
    </source>
</reference>
<organism evidence="1 2">
    <name type="scientific">Blautia obeum ATCC 29174</name>
    <dbReference type="NCBI Taxonomy" id="411459"/>
    <lineage>
        <taxon>Bacteria</taxon>
        <taxon>Bacillati</taxon>
        <taxon>Bacillota</taxon>
        <taxon>Clostridia</taxon>
        <taxon>Lachnospirales</taxon>
        <taxon>Lachnospiraceae</taxon>
        <taxon>Blautia</taxon>
    </lineage>
</organism>
<dbReference type="EMBL" id="AAVO02000031">
    <property type="protein sequence ID" value="EDM85453.1"/>
    <property type="molecule type" value="Genomic_DNA"/>
</dbReference>
<reference evidence="1 2" key="1">
    <citation type="submission" date="2007-03" db="EMBL/GenBank/DDBJ databases">
        <authorList>
            <person name="Fulton L."/>
            <person name="Clifton S."/>
            <person name="Fulton B."/>
            <person name="Xu J."/>
            <person name="Minx P."/>
            <person name="Pepin K.H."/>
            <person name="Johnson M."/>
            <person name="Thiruvilangam P."/>
            <person name="Bhonagiri V."/>
            <person name="Nash W.E."/>
            <person name="Mardis E.R."/>
            <person name="Wilson R.K."/>
        </authorList>
    </citation>
    <scope>NUCLEOTIDE SEQUENCE [LARGE SCALE GENOMIC DNA]</scope>
    <source>
        <strain evidence="1 2">ATCC 29174</strain>
    </source>
</reference>
<evidence type="ECO:0000313" key="2">
    <source>
        <dbReference type="Proteomes" id="UP000006002"/>
    </source>
</evidence>
<accession>A5ZY75</accession>